<gene>
    <name evidence="2" type="ORF">L873DRAFT_389812</name>
</gene>
<feature type="transmembrane region" description="Helical" evidence="1">
    <location>
        <begin position="79"/>
        <end position="98"/>
    </location>
</feature>
<dbReference type="EMBL" id="ML120515">
    <property type="protein sequence ID" value="RPA90758.1"/>
    <property type="molecule type" value="Genomic_DNA"/>
</dbReference>
<name>A0A3N4J121_9PEZI</name>
<evidence type="ECO:0000313" key="2">
    <source>
        <dbReference type="EMBL" id="RPA90758.1"/>
    </source>
</evidence>
<sequence length="126" mass="14472">MPPAHCNHWSTKFRGNTTISRTTPLLFSSFHENTITVNPHPISIPDHIYRYFCILYLHSVNDIDKLSSWIRQSTQTQSAWVTGITAVAMLHIVSILISSPIRSTTLRKLCSGFRRWSLTTDIRSSW</sequence>
<keyword evidence="1" id="KW-0812">Transmembrane</keyword>
<dbReference type="AlphaFoldDB" id="A0A3N4J121"/>
<organism evidence="2 3">
    <name type="scientific">Choiromyces venosus 120613-1</name>
    <dbReference type="NCBI Taxonomy" id="1336337"/>
    <lineage>
        <taxon>Eukaryota</taxon>
        <taxon>Fungi</taxon>
        <taxon>Dikarya</taxon>
        <taxon>Ascomycota</taxon>
        <taxon>Pezizomycotina</taxon>
        <taxon>Pezizomycetes</taxon>
        <taxon>Pezizales</taxon>
        <taxon>Tuberaceae</taxon>
        <taxon>Choiromyces</taxon>
    </lineage>
</organism>
<protein>
    <submittedName>
        <fullName evidence="2">Uncharacterized protein</fullName>
    </submittedName>
</protein>
<proteinExistence type="predicted"/>
<evidence type="ECO:0000256" key="1">
    <source>
        <dbReference type="SAM" id="Phobius"/>
    </source>
</evidence>
<accession>A0A3N4J121</accession>
<reference evidence="2 3" key="1">
    <citation type="journal article" date="2018" name="Nat. Ecol. Evol.">
        <title>Pezizomycetes genomes reveal the molecular basis of ectomycorrhizal truffle lifestyle.</title>
        <authorList>
            <person name="Murat C."/>
            <person name="Payen T."/>
            <person name="Noel B."/>
            <person name="Kuo A."/>
            <person name="Morin E."/>
            <person name="Chen J."/>
            <person name="Kohler A."/>
            <person name="Krizsan K."/>
            <person name="Balestrini R."/>
            <person name="Da Silva C."/>
            <person name="Montanini B."/>
            <person name="Hainaut M."/>
            <person name="Levati E."/>
            <person name="Barry K.W."/>
            <person name="Belfiori B."/>
            <person name="Cichocki N."/>
            <person name="Clum A."/>
            <person name="Dockter R.B."/>
            <person name="Fauchery L."/>
            <person name="Guy J."/>
            <person name="Iotti M."/>
            <person name="Le Tacon F."/>
            <person name="Lindquist E.A."/>
            <person name="Lipzen A."/>
            <person name="Malagnac F."/>
            <person name="Mello A."/>
            <person name="Molinier V."/>
            <person name="Miyauchi S."/>
            <person name="Poulain J."/>
            <person name="Riccioni C."/>
            <person name="Rubini A."/>
            <person name="Sitrit Y."/>
            <person name="Splivallo R."/>
            <person name="Traeger S."/>
            <person name="Wang M."/>
            <person name="Zifcakova L."/>
            <person name="Wipf D."/>
            <person name="Zambonelli A."/>
            <person name="Paolocci F."/>
            <person name="Nowrousian M."/>
            <person name="Ottonello S."/>
            <person name="Baldrian P."/>
            <person name="Spatafora J.W."/>
            <person name="Henrissat B."/>
            <person name="Nagy L.G."/>
            <person name="Aury J.M."/>
            <person name="Wincker P."/>
            <person name="Grigoriev I.V."/>
            <person name="Bonfante P."/>
            <person name="Martin F.M."/>
        </authorList>
    </citation>
    <scope>NUCLEOTIDE SEQUENCE [LARGE SCALE GENOMIC DNA]</scope>
    <source>
        <strain evidence="2 3">120613-1</strain>
    </source>
</reference>
<keyword evidence="1" id="KW-0472">Membrane</keyword>
<dbReference type="Proteomes" id="UP000276215">
    <property type="component" value="Unassembled WGS sequence"/>
</dbReference>
<evidence type="ECO:0000313" key="3">
    <source>
        <dbReference type="Proteomes" id="UP000276215"/>
    </source>
</evidence>
<keyword evidence="1" id="KW-1133">Transmembrane helix</keyword>
<keyword evidence="3" id="KW-1185">Reference proteome</keyword>